<dbReference type="Proteomes" id="UP000796880">
    <property type="component" value="Unassembled WGS sequence"/>
</dbReference>
<sequence>MGGVCSGGTGVGKRNLEHREKASGFSGKLKTIKSFGKQKEDAYSDANANYDSGDLKLSFSSELTQSMPSRTVATKGTQKSSFLGKAGFVGFERAVDVIDTLGSSMSNFNSNSGFISGVASRGNKISILAFEVANTIVKGGNLLQSVSEENIQFIKKDVLLSEGVQKLVSTDMKELLSIVTADKREELNVFSREVIRFGDLCKDPQWHNLDRFFSVLVSDYSSHKQLRSEVELTMDELTSLAQHTSELYHELNALDRFEQDYRRKLEEVEALHLPRKGESLTILQSELRQQRKLVRSLKKKSLWSRNLEEIVEKLVDVVTYIHQAILEAFGNNGMRMVSTEQKKNTQRLGVAGLALHYANVINQIDNIASRPTSLPPNTRDTLYQGLPNSVKTALRSRLQTVDAKEELSVSQVKAEMEKTLRWLAPVASNTNKAHQGFGWVGEWANSGPEFGKNAHAQYSLIRLQTLYHADKQKTDVYILELVAWLSQLISLVRQRDHGLKPPPVRSPMRKGLEIHSKMQRFLSMNNNTSCKRTTQLSQEDRILLEEVIGRGRRAPGISKSQELTATKNRGITVWAISRSTGSSPGTTTAAARSNSNPNVLDVMDGLNSIF</sequence>
<dbReference type="AlphaFoldDB" id="A0A8K0H6N6"/>
<organism evidence="3 4">
    <name type="scientific">Rhamnella rubrinervis</name>
    <dbReference type="NCBI Taxonomy" id="2594499"/>
    <lineage>
        <taxon>Eukaryota</taxon>
        <taxon>Viridiplantae</taxon>
        <taxon>Streptophyta</taxon>
        <taxon>Embryophyta</taxon>
        <taxon>Tracheophyta</taxon>
        <taxon>Spermatophyta</taxon>
        <taxon>Magnoliopsida</taxon>
        <taxon>eudicotyledons</taxon>
        <taxon>Gunneridae</taxon>
        <taxon>Pentapetalae</taxon>
        <taxon>rosids</taxon>
        <taxon>fabids</taxon>
        <taxon>Rosales</taxon>
        <taxon>Rhamnaceae</taxon>
        <taxon>rhamnoid group</taxon>
        <taxon>Rhamneae</taxon>
        <taxon>Rhamnella</taxon>
    </lineage>
</organism>
<protein>
    <submittedName>
        <fullName evidence="3">Uncharacterized protein</fullName>
    </submittedName>
</protein>
<dbReference type="PANTHER" id="PTHR31730:SF18">
    <property type="entry name" value="PROTEIN PSK SIMULATOR 2"/>
    <property type="match status" value="1"/>
</dbReference>
<dbReference type="Pfam" id="PF11961">
    <property type="entry name" value="DUF3475"/>
    <property type="match status" value="1"/>
</dbReference>
<dbReference type="PANTHER" id="PTHR31730">
    <property type="entry name" value="OS01G0873900 PROTEIN"/>
    <property type="match status" value="1"/>
</dbReference>
<gene>
    <name evidence="3" type="ORF">FNV43_RR11967</name>
</gene>
<evidence type="ECO:0000313" key="4">
    <source>
        <dbReference type="Proteomes" id="UP000796880"/>
    </source>
</evidence>
<dbReference type="Pfam" id="PF05003">
    <property type="entry name" value="DUF668"/>
    <property type="match status" value="1"/>
</dbReference>
<name>A0A8K0H6N6_9ROSA</name>
<feature type="domain" description="DUF3475" evidence="2">
    <location>
        <begin position="127"/>
        <end position="183"/>
    </location>
</feature>
<evidence type="ECO:0000313" key="3">
    <source>
        <dbReference type="EMBL" id="KAF3446787.1"/>
    </source>
</evidence>
<dbReference type="InterPro" id="IPR045021">
    <property type="entry name" value="PSI1/2/3"/>
</dbReference>
<comment type="caution">
    <text evidence="3">The sequence shown here is derived from an EMBL/GenBank/DDBJ whole genome shotgun (WGS) entry which is preliminary data.</text>
</comment>
<evidence type="ECO:0000259" key="1">
    <source>
        <dbReference type="Pfam" id="PF05003"/>
    </source>
</evidence>
<accession>A0A8K0H6N6</accession>
<reference evidence="3" key="1">
    <citation type="submission" date="2020-03" db="EMBL/GenBank/DDBJ databases">
        <title>A high-quality chromosome-level genome assembly of a woody plant with both climbing and erect habits, Rhamnella rubrinervis.</title>
        <authorList>
            <person name="Lu Z."/>
            <person name="Yang Y."/>
            <person name="Zhu X."/>
            <person name="Sun Y."/>
        </authorList>
    </citation>
    <scope>NUCLEOTIDE SEQUENCE</scope>
    <source>
        <strain evidence="3">BYM</strain>
        <tissue evidence="3">Leaf</tissue>
    </source>
</reference>
<dbReference type="InterPro" id="IPR021864">
    <property type="entry name" value="DUF3475"/>
</dbReference>
<dbReference type="EMBL" id="VOIH02000005">
    <property type="protein sequence ID" value="KAF3446787.1"/>
    <property type="molecule type" value="Genomic_DNA"/>
</dbReference>
<proteinExistence type="predicted"/>
<feature type="domain" description="DUF668" evidence="1">
    <location>
        <begin position="347"/>
        <end position="432"/>
    </location>
</feature>
<dbReference type="OrthoDB" id="2020544at2759"/>
<dbReference type="InterPro" id="IPR007700">
    <property type="entry name" value="DUF668"/>
</dbReference>
<dbReference type="GO" id="GO:0045927">
    <property type="term" value="P:positive regulation of growth"/>
    <property type="evidence" value="ECO:0007669"/>
    <property type="project" value="InterPro"/>
</dbReference>
<evidence type="ECO:0000259" key="2">
    <source>
        <dbReference type="Pfam" id="PF11961"/>
    </source>
</evidence>
<keyword evidence="4" id="KW-1185">Reference proteome</keyword>